<feature type="non-terminal residue" evidence="2">
    <location>
        <position position="78"/>
    </location>
</feature>
<feature type="compositionally biased region" description="Basic and acidic residues" evidence="1">
    <location>
        <begin position="60"/>
        <end position="78"/>
    </location>
</feature>
<evidence type="ECO:0000313" key="2">
    <source>
        <dbReference type="EMBL" id="GFD01044.1"/>
    </source>
</evidence>
<protein>
    <submittedName>
        <fullName evidence="2">Uncharacterized protein</fullName>
    </submittedName>
</protein>
<feature type="compositionally biased region" description="Acidic residues" evidence="1">
    <location>
        <begin position="1"/>
        <end position="44"/>
    </location>
</feature>
<name>A0A699SWD9_TANCI</name>
<dbReference type="AlphaFoldDB" id="A0A699SWD9"/>
<reference evidence="2" key="1">
    <citation type="journal article" date="2019" name="Sci. Rep.">
        <title>Draft genome of Tanacetum cinerariifolium, the natural source of mosquito coil.</title>
        <authorList>
            <person name="Yamashiro T."/>
            <person name="Shiraishi A."/>
            <person name="Satake H."/>
            <person name="Nakayama K."/>
        </authorList>
    </citation>
    <scope>NUCLEOTIDE SEQUENCE</scope>
</reference>
<sequence>GEKTDESDDDDDDQDEAEKVNDDDDDDDQDDAEKVYDDDDDEEEISKINEQEATESGLRISEEERMHEEEEADELYRD</sequence>
<accession>A0A699SWD9</accession>
<feature type="non-terminal residue" evidence="2">
    <location>
        <position position="1"/>
    </location>
</feature>
<organism evidence="2">
    <name type="scientific">Tanacetum cinerariifolium</name>
    <name type="common">Dalmatian daisy</name>
    <name type="synonym">Chrysanthemum cinerariifolium</name>
    <dbReference type="NCBI Taxonomy" id="118510"/>
    <lineage>
        <taxon>Eukaryota</taxon>
        <taxon>Viridiplantae</taxon>
        <taxon>Streptophyta</taxon>
        <taxon>Embryophyta</taxon>
        <taxon>Tracheophyta</taxon>
        <taxon>Spermatophyta</taxon>
        <taxon>Magnoliopsida</taxon>
        <taxon>eudicotyledons</taxon>
        <taxon>Gunneridae</taxon>
        <taxon>Pentapetalae</taxon>
        <taxon>asterids</taxon>
        <taxon>campanulids</taxon>
        <taxon>Asterales</taxon>
        <taxon>Asteraceae</taxon>
        <taxon>Asteroideae</taxon>
        <taxon>Anthemideae</taxon>
        <taxon>Anthemidinae</taxon>
        <taxon>Tanacetum</taxon>
    </lineage>
</organism>
<proteinExistence type="predicted"/>
<gene>
    <name evidence="2" type="ORF">Tci_873013</name>
</gene>
<comment type="caution">
    <text evidence="2">The sequence shown here is derived from an EMBL/GenBank/DDBJ whole genome shotgun (WGS) entry which is preliminary data.</text>
</comment>
<feature type="region of interest" description="Disordered" evidence="1">
    <location>
        <begin position="1"/>
        <end position="78"/>
    </location>
</feature>
<dbReference type="EMBL" id="BKCJ011188785">
    <property type="protein sequence ID" value="GFD01044.1"/>
    <property type="molecule type" value="Genomic_DNA"/>
</dbReference>
<evidence type="ECO:0000256" key="1">
    <source>
        <dbReference type="SAM" id="MobiDB-lite"/>
    </source>
</evidence>